<organism evidence="2 3">
    <name type="scientific">Trichogramma kaykai</name>
    <dbReference type="NCBI Taxonomy" id="54128"/>
    <lineage>
        <taxon>Eukaryota</taxon>
        <taxon>Metazoa</taxon>
        <taxon>Ecdysozoa</taxon>
        <taxon>Arthropoda</taxon>
        <taxon>Hexapoda</taxon>
        <taxon>Insecta</taxon>
        <taxon>Pterygota</taxon>
        <taxon>Neoptera</taxon>
        <taxon>Endopterygota</taxon>
        <taxon>Hymenoptera</taxon>
        <taxon>Apocrita</taxon>
        <taxon>Proctotrupomorpha</taxon>
        <taxon>Chalcidoidea</taxon>
        <taxon>Trichogrammatidae</taxon>
        <taxon>Trichogramma</taxon>
    </lineage>
</organism>
<comment type="caution">
    <text evidence="2">The sequence shown here is derived from an EMBL/GenBank/DDBJ whole genome shotgun (WGS) entry which is preliminary data.</text>
</comment>
<evidence type="ECO:0000313" key="3">
    <source>
        <dbReference type="Proteomes" id="UP001627154"/>
    </source>
</evidence>
<accession>A0ABD2WVV5</accession>
<dbReference type="Proteomes" id="UP001627154">
    <property type="component" value="Unassembled WGS sequence"/>
</dbReference>
<reference evidence="2 3" key="1">
    <citation type="journal article" date="2024" name="bioRxiv">
        <title>A reference genome for Trichogramma kaykai: A tiny desert-dwelling parasitoid wasp with competing sex-ratio distorters.</title>
        <authorList>
            <person name="Culotta J."/>
            <person name="Lindsey A.R."/>
        </authorList>
    </citation>
    <scope>NUCLEOTIDE SEQUENCE [LARGE SCALE GENOMIC DNA]</scope>
    <source>
        <strain evidence="2 3">KSX58</strain>
    </source>
</reference>
<name>A0ABD2WVV5_9HYME</name>
<gene>
    <name evidence="2" type="ORF">TKK_009511</name>
</gene>
<keyword evidence="1" id="KW-0732">Signal</keyword>
<dbReference type="EMBL" id="JBJJXI010000070">
    <property type="protein sequence ID" value="KAL3396641.1"/>
    <property type="molecule type" value="Genomic_DNA"/>
</dbReference>
<protein>
    <submittedName>
        <fullName evidence="2">Uncharacterized protein</fullName>
    </submittedName>
</protein>
<feature type="chain" id="PRO_5044827226" evidence="1">
    <location>
        <begin position="24"/>
        <end position="220"/>
    </location>
</feature>
<sequence length="220" mass="24324">MNSMSLILPFCLLFLVSIEYLHAQHRVRRSPNPYAYALAEAEPGLSKFTKTLCDKYLVKNISSTSEYCSGIAYNLADKARKACKTIKKVCFVFAGTDSGKTCEKYFKTIICPYLRVENSTETGAPESNDSKSESDKIVTVKEGDSLLSTKGSLQRDLYNGCEVGISVVTSKLNLTKSDFGTTKFCDSVQTVTKDLCKNFNKNLCGLAFSGKLHSYCVWAI</sequence>
<proteinExistence type="predicted"/>
<evidence type="ECO:0000313" key="2">
    <source>
        <dbReference type="EMBL" id="KAL3396641.1"/>
    </source>
</evidence>
<dbReference type="AlphaFoldDB" id="A0ABD2WVV5"/>
<evidence type="ECO:0000256" key="1">
    <source>
        <dbReference type="SAM" id="SignalP"/>
    </source>
</evidence>
<keyword evidence="3" id="KW-1185">Reference proteome</keyword>
<feature type="signal peptide" evidence="1">
    <location>
        <begin position="1"/>
        <end position="23"/>
    </location>
</feature>